<evidence type="ECO:0000313" key="1">
    <source>
        <dbReference type="EMBL" id="MTD10147.1"/>
    </source>
</evidence>
<comment type="caution">
    <text evidence="1">The sequence shown here is derived from an EMBL/GenBank/DDBJ whole genome shotgun (WGS) entry which is preliminary data.</text>
</comment>
<reference evidence="1 2" key="1">
    <citation type="submission" date="2019-11" db="EMBL/GenBank/DDBJ databases">
        <authorList>
            <person name="An D."/>
        </authorList>
    </citation>
    <scope>NUCLEOTIDE SEQUENCE [LARGE SCALE GENOMIC DNA]</scope>
    <source>
        <strain evidence="1 2">YIM 103518</strain>
    </source>
</reference>
<dbReference type="AlphaFoldDB" id="A0A6L6GCN9"/>
<dbReference type="Proteomes" id="UP000473854">
    <property type="component" value="Unassembled WGS sequence"/>
</dbReference>
<protein>
    <recommendedName>
        <fullName evidence="3">Bacteriophage abortive infection AbiH</fullName>
    </recommendedName>
</protein>
<evidence type="ECO:0000313" key="2">
    <source>
        <dbReference type="Proteomes" id="UP000473854"/>
    </source>
</evidence>
<gene>
    <name evidence="1" type="ORF">GIX10_01575</name>
</gene>
<name>A0A6L6GCN9_9GAMM</name>
<dbReference type="InterPro" id="IPR025935">
    <property type="entry name" value="AbiH"/>
</dbReference>
<accession>A0A6L6GCN9</accession>
<organism evidence="1 2">
    <name type="scientific">Acinetobacter faecalis</name>
    <dbReference type="NCBI Taxonomy" id="2665161"/>
    <lineage>
        <taxon>Bacteria</taxon>
        <taxon>Pseudomonadati</taxon>
        <taxon>Pseudomonadota</taxon>
        <taxon>Gammaproteobacteria</taxon>
        <taxon>Moraxellales</taxon>
        <taxon>Moraxellaceae</taxon>
        <taxon>Acinetobacter</taxon>
    </lineage>
</organism>
<proteinExistence type="predicted"/>
<evidence type="ECO:0008006" key="3">
    <source>
        <dbReference type="Google" id="ProtNLM"/>
    </source>
</evidence>
<sequence length="477" mass="56838">MNILIVGNGFDLSHFLPTKYDHFMIAMDAIENWDTAKGEMGFDDLFINDYWYKNDKTGEEEQNKFFQHTKAMYKTEEIKIFVDEVEKLQNQLEENVWYQYFSEHVREVRTWIDFELKIKEALEIVCEYMVNLERFLKNKNSLDGVISSFKNNRDGEYFLSQKYIRILQLLSLLDVKYQKYSGGGSPYLDEIVEVEYIEDWQFSTETINEVFVQTMKGFDIYNYKEVTSFLRKLLVDFSKLFNDYLKLFDNISFRQKLKNPIANIERVYSFNYTSTYPKNYDETVESYFLHGKLSTENKLVLGVSDLDSDLLHKFNLWGFTKYHQKLFFDTDYQFIDEYIPKKLEIIQNVELTKAHRLSECATSSRSVAWIKSGIQRAIEDNSLDLNFYIWGHSLDESDRGYIEELFSFNEPYDQQVRIVVYHFNDEAKYDLLANLINILTKEKVEKWMKKDWLKFEPNPDIAKLNIIAPAALPKVQR</sequence>
<dbReference type="Pfam" id="PF14253">
    <property type="entry name" value="AbiH"/>
    <property type="match status" value="1"/>
</dbReference>
<dbReference type="RefSeq" id="WP_154771812.1">
    <property type="nucleotide sequence ID" value="NZ_WLYL01000003.1"/>
</dbReference>
<dbReference type="EMBL" id="WLYL01000003">
    <property type="protein sequence ID" value="MTD10147.1"/>
    <property type="molecule type" value="Genomic_DNA"/>
</dbReference>